<dbReference type="InterPro" id="IPR000914">
    <property type="entry name" value="SBP_5_dom"/>
</dbReference>
<dbReference type="GO" id="GO:1904680">
    <property type="term" value="F:peptide transmembrane transporter activity"/>
    <property type="evidence" value="ECO:0007669"/>
    <property type="project" value="TreeGrafter"/>
</dbReference>
<dbReference type="PANTHER" id="PTHR30290">
    <property type="entry name" value="PERIPLASMIC BINDING COMPONENT OF ABC TRANSPORTER"/>
    <property type="match status" value="1"/>
</dbReference>
<keyword evidence="3" id="KW-0732">Signal</keyword>
<comment type="caution">
    <text evidence="6">The sequence shown here is derived from an EMBL/GenBank/DDBJ whole genome shotgun (WGS) entry which is preliminary data.</text>
</comment>
<dbReference type="GO" id="GO:0043190">
    <property type="term" value="C:ATP-binding cassette (ABC) transporter complex"/>
    <property type="evidence" value="ECO:0007669"/>
    <property type="project" value="InterPro"/>
</dbReference>
<evidence type="ECO:0000256" key="2">
    <source>
        <dbReference type="ARBA" id="ARBA00022448"/>
    </source>
</evidence>
<dbReference type="InterPro" id="IPR039424">
    <property type="entry name" value="SBP_5"/>
</dbReference>
<dbReference type="AlphaFoldDB" id="A0A1J4U3T2"/>
<keyword evidence="4" id="KW-0472">Membrane</keyword>
<proteinExistence type="inferred from homology"/>
<comment type="similarity">
    <text evidence="1">Belongs to the bacterial solute-binding protein 5 family.</text>
</comment>
<dbReference type="Gene3D" id="3.90.76.10">
    <property type="entry name" value="Dipeptide-binding Protein, Domain 1"/>
    <property type="match status" value="1"/>
</dbReference>
<keyword evidence="2" id="KW-0813">Transport</keyword>
<dbReference type="GO" id="GO:0015833">
    <property type="term" value="P:peptide transport"/>
    <property type="evidence" value="ECO:0007669"/>
    <property type="project" value="TreeGrafter"/>
</dbReference>
<evidence type="ECO:0000313" key="7">
    <source>
        <dbReference type="Proteomes" id="UP000182465"/>
    </source>
</evidence>
<dbReference type="CDD" id="cd08513">
    <property type="entry name" value="PBP2_thermophilic_Hb8_like"/>
    <property type="match status" value="1"/>
</dbReference>
<sequence>MPLHKILLILRKISDKFKKNDLYQDGQNQYSTQRNGFKKFLTLRQIKYLPKFLSLKEKMIICAASIIIMICVIMISYLTWKNNLIDKPAHGGVYTEGIVGSPQKINPLYASTNEADRDIASLIFSGLIKFDEEQNIISDLAKDWFVDEFGTKYTFRLKENIKWPDGKPFTSEDVIFTFGAIQNPDYQSPLRLIFEDVVVEAIDQHTVQFTLPKSFAQFIKNLNVGILPAHLWQDIKPENTLIAELNLKPIGLGPYSFDSYTKDKQGYIKSYTLISNNYYHLNEPFIKQITFKFYPNFELAVDALKNKNIDGLNFLPQNLKESLAARNDINYYSLSLPQYTAIFFNQEKNDLLKINNFRKALDLGIDKDKIISNALSNEAKLITSPILPGVPGYVEEQTNIFDVEQAKKLLNDLGFSKKEIKTEKQIDQDKNTEQITTTTKDVTLYETDASGLSKFLYKDGSEITLTLTIADHPQSIAVAELVQKYWQAIGIKTNLNIIDSKQIQKDIIAPRNFEALLFGEILGSDGDPYAFWHSSQAGENGLNLANFKNSAADELLKKAMEENDETKKADYHTKFKKILAEQIPAIFLYNPNYTYVVANKIKGINLTHIATPEDRLLNIKSWYIKTNKGFK</sequence>
<evidence type="ECO:0000313" key="6">
    <source>
        <dbReference type="EMBL" id="OIO17939.1"/>
    </source>
</evidence>
<dbReference type="Gene3D" id="3.10.105.10">
    <property type="entry name" value="Dipeptide-binding Protein, Domain 3"/>
    <property type="match status" value="1"/>
</dbReference>
<evidence type="ECO:0000256" key="3">
    <source>
        <dbReference type="ARBA" id="ARBA00022729"/>
    </source>
</evidence>
<dbReference type="EMBL" id="MNVB01000019">
    <property type="protein sequence ID" value="OIO17939.1"/>
    <property type="molecule type" value="Genomic_DNA"/>
</dbReference>
<dbReference type="PIRSF" id="PIRSF002741">
    <property type="entry name" value="MppA"/>
    <property type="match status" value="1"/>
</dbReference>
<evidence type="ECO:0000259" key="5">
    <source>
        <dbReference type="Pfam" id="PF00496"/>
    </source>
</evidence>
<protein>
    <recommendedName>
        <fullName evidence="5">Solute-binding protein family 5 domain-containing protein</fullName>
    </recommendedName>
</protein>
<name>A0A1J4U3T2_9BACT</name>
<dbReference type="PANTHER" id="PTHR30290:SF9">
    <property type="entry name" value="OLIGOPEPTIDE-BINDING PROTEIN APPA"/>
    <property type="match status" value="1"/>
</dbReference>
<dbReference type="GO" id="GO:0042597">
    <property type="term" value="C:periplasmic space"/>
    <property type="evidence" value="ECO:0007669"/>
    <property type="project" value="UniProtKB-ARBA"/>
</dbReference>
<organism evidence="6 7">
    <name type="scientific">Candidatus Kuenenbacteria bacterium CG1_02_38_13</name>
    <dbReference type="NCBI Taxonomy" id="1805235"/>
    <lineage>
        <taxon>Bacteria</taxon>
        <taxon>Candidatus Kueneniibacteriota</taxon>
    </lineage>
</organism>
<evidence type="ECO:0000256" key="1">
    <source>
        <dbReference type="ARBA" id="ARBA00005695"/>
    </source>
</evidence>
<gene>
    <name evidence="6" type="ORF">AUJ29_00715</name>
</gene>
<dbReference type="Pfam" id="PF00496">
    <property type="entry name" value="SBP_bac_5"/>
    <property type="match status" value="1"/>
</dbReference>
<dbReference type="Proteomes" id="UP000182465">
    <property type="component" value="Unassembled WGS sequence"/>
</dbReference>
<dbReference type="SUPFAM" id="SSF53850">
    <property type="entry name" value="Periplasmic binding protein-like II"/>
    <property type="match status" value="1"/>
</dbReference>
<keyword evidence="4" id="KW-0812">Transmembrane</keyword>
<reference evidence="6 7" key="1">
    <citation type="journal article" date="2016" name="Environ. Microbiol.">
        <title>Genomic resolution of a cold subsurface aquifer community provides metabolic insights for novel microbes adapted to high CO concentrations.</title>
        <authorList>
            <person name="Probst A.J."/>
            <person name="Castelle C.J."/>
            <person name="Singh A."/>
            <person name="Brown C.T."/>
            <person name="Anantharaman K."/>
            <person name="Sharon I."/>
            <person name="Hug L.A."/>
            <person name="Burstein D."/>
            <person name="Emerson J.B."/>
            <person name="Thomas B.C."/>
            <person name="Banfield J.F."/>
        </authorList>
    </citation>
    <scope>NUCLEOTIDE SEQUENCE [LARGE SCALE GENOMIC DNA]</scope>
    <source>
        <strain evidence="6">CG1_02_38_13</strain>
    </source>
</reference>
<evidence type="ECO:0000256" key="4">
    <source>
        <dbReference type="SAM" id="Phobius"/>
    </source>
</evidence>
<keyword evidence="4" id="KW-1133">Transmembrane helix</keyword>
<feature type="domain" description="Solute-binding protein family 5" evidence="5">
    <location>
        <begin position="136"/>
        <end position="537"/>
    </location>
</feature>
<feature type="transmembrane region" description="Helical" evidence="4">
    <location>
        <begin position="59"/>
        <end position="80"/>
    </location>
</feature>
<accession>A0A1J4U3T2</accession>
<dbReference type="Gene3D" id="3.40.190.10">
    <property type="entry name" value="Periplasmic binding protein-like II"/>
    <property type="match status" value="1"/>
</dbReference>
<dbReference type="InterPro" id="IPR030678">
    <property type="entry name" value="Peptide/Ni-bd"/>
</dbReference>